<reference evidence="8 9" key="1">
    <citation type="journal article" date="2020" name="Syst. Appl. Microbiol.">
        <title>Alienimonas chondri sp. nov., a novel planctomycete isolated from the biofilm of the red alga Chondrus crispus.</title>
        <authorList>
            <person name="Vitorino I."/>
            <person name="Albuquerque L."/>
            <person name="Wiegand S."/>
            <person name="Kallscheuer N."/>
            <person name="da Costa M.S."/>
            <person name="Lobo-da-Cunha A."/>
            <person name="Jogler C."/>
            <person name="Lage O.M."/>
        </authorList>
    </citation>
    <scope>NUCLEOTIDE SEQUENCE [LARGE SCALE GENOMIC DNA]</scope>
    <source>
        <strain evidence="8 9">LzC2</strain>
    </source>
</reference>
<organism evidence="8 9">
    <name type="scientific">Alienimonas chondri</name>
    <dbReference type="NCBI Taxonomy" id="2681879"/>
    <lineage>
        <taxon>Bacteria</taxon>
        <taxon>Pseudomonadati</taxon>
        <taxon>Planctomycetota</taxon>
        <taxon>Planctomycetia</taxon>
        <taxon>Planctomycetales</taxon>
        <taxon>Planctomycetaceae</taxon>
        <taxon>Alienimonas</taxon>
    </lineage>
</organism>
<dbReference type="InterPro" id="IPR007016">
    <property type="entry name" value="O-antigen_ligase-rel_domated"/>
</dbReference>
<comment type="subcellular location">
    <subcellularLocation>
        <location evidence="1">Membrane</location>
        <topology evidence="1">Multi-pass membrane protein</topology>
    </subcellularLocation>
</comment>
<feature type="compositionally biased region" description="Pro residues" evidence="5">
    <location>
        <begin position="436"/>
        <end position="445"/>
    </location>
</feature>
<feature type="transmembrane region" description="Helical" evidence="6">
    <location>
        <begin position="139"/>
        <end position="159"/>
    </location>
</feature>
<feature type="transmembrane region" description="Helical" evidence="6">
    <location>
        <begin position="378"/>
        <end position="396"/>
    </location>
</feature>
<evidence type="ECO:0000256" key="2">
    <source>
        <dbReference type="ARBA" id="ARBA00022692"/>
    </source>
</evidence>
<feature type="domain" description="O-antigen ligase-related" evidence="7">
    <location>
        <begin position="210"/>
        <end position="358"/>
    </location>
</feature>
<comment type="caution">
    <text evidence="8">The sequence shown here is derived from an EMBL/GenBank/DDBJ whole genome shotgun (WGS) entry which is preliminary data.</text>
</comment>
<evidence type="ECO:0000313" key="9">
    <source>
        <dbReference type="Proteomes" id="UP000609651"/>
    </source>
</evidence>
<sequence>MRTPWQRLSNVSPLWVAALLTAAAFFGMEHFPAASTTDDYAPSQESMEGANTTADPGRRVALLAMLALTVYGLCWGRAASFGPGGLAGWTPVVWMAWLSLSMFWSSDPRTTVRRLIVLALFHGAALAVCRLLKARQVVTFAALCVALQLAVGILAELLYGTFRPWAGDYRFAGTIHPNMQALQLSAACVASASLATYGATWGRRTRWAALAAILTAFLLLTKSRTATGGAALAVAGVLLLSVPPRWKRNLLIPVVLVSSLAAMALLFGGFDPSDELHDAAMMGRNEQATSLSGRVPIWEALDPYVRERWWTGWGYNAFWSKQHIDALTDAVDFKFSGAHSSWYEAALDGGIVGATLFAMTLAFGLLRSGREFLAQRRALPAFVFGILICGCVNSVLEHLVCDTRLFPFLMYCGLWKLTFLRDAPGVDDVPTAEPVNPAPVNPAPVNPASADPGGARL</sequence>
<evidence type="ECO:0000256" key="5">
    <source>
        <dbReference type="SAM" id="MobiDB-lite"/>
    </source>
</evidence>
<evidence type="ECO:0000313" key="8">
    <source>
        <dbReference type="EMBL" id="NNJ24552.1"/>
    </source>
</evidence>
<dbReference type="PANTHER" id="PTHR37422:SF17">
    <property type="entry name" value="O-ANTIGEN LIGASE"/>
    <property type="match status" value="1"/>
</dbReference>
<feature type="region of interest" description="Disordered" evidence="5">
    <location>
        <begin position="431"/>
        <end position="457"/>
    </location>
</feature>
<feature type="transmembrane region" description="Helical" evidence="6">
    <location>
        <begin position="250"/>
        <end position="270"/>
    </location>
</feature>
<dbReference type="PANTHER" id="PTHR37422">
    <property type="entry name" value="TEICHURONIC ACID BIOSYNTHESIS PROTEIN TUAE"/>
    <property type="match status" value="1"/>
</dbReference>
<protein>
    <recommendedName>
        <fullName evidence="7">O-antigen ligase-related domain-containing protein</fullName>
    </recommendedName>
</protein>
<feature type="transmembrane region" description="Helical" evidence="6">
    <location>
        <begin position="345"/>
        <end position="366"/>
    </location>
</feature>
<feature type="transmembrane region" description="Helical" evidence="6">
    <location>
        <begin position="112"/>
        <end position="132"/>
    </location>
</feature>
<evidence type="ECO:0000256" key="6">
    <source>
        <dbReference type="SAM" id="Phobius"/>
    </source>
</evidence>
<keyword evidence="4 6" id="KW-0472">Membrane</keyword>
<keyword evidence="2 6" id="KW-0812">Transmembrane</keyword>
<dbReference type="InterPro" id="IPR051533">
    <property type="entry name" value="WaaL-like"/>
</dbReference>
<evidence type="ECO:0000256" key="1">
    <source>
        <dbReference type="ARBA" id="ARBA00004141"/>
    </source>
</evidence>
<dbReference type="EMBL" id="WTPX01000011">
    <property type="protein sequence ID" value="NNJ24552.1"/>
    <property type="molecule type" value="Genomic_DNA"/>
</dbReference>
<feature type="transmembrane region" description="Helical" evidence="6">
    <location>
        <begin position="204"/>
        <end position="220"/>
    </location>
</feature>
<name>A0ABX1V8W0_9PLAN</name>
<feature type="transmembrane region" description="Helical" evidence="6">
    <location>
        <begin position="179"/>
        <end position="197"/>
    </location>
</feature>
<dbReference type="Proteomes" id="UP000609651">
    <property type="component" value="Unassembled WGS sequence"/>
</dbReference>
<accession>A0ABX1V8W0</accession>
<keyword evidence="9" id="KW-1185">Reference proteome</keyword>
<feature type="transmembrane region" description="Helical" evidence="6">
    <location>
        <begin position="86"/>
        <end position="106"/>
    </location>
</feature>
<feature type="transmembrane region" description="Helical" evidence="6">
    <location>
        <begin position="61"/>
        <end position="79"/>
    </location>
</feature>
<gene>
    <name evidence="8" type="ORF">LzC2_06100</name>
</gene>
<evidence type="ECO:0000256" key="4">
    <source>
        <dbReference type="ARBA" id="ARBA00023136"/>
    </source>
</evidence>
<evidence type="ECO:0000259" key="7">
    <source>
        <dbReference type="Pfam" id="PF04932"/>
    </source>
</evidence>
<feature type="transmembrane region" description="Helical" evidence="6">
    <location>
        <begin position="226"/>
        <end position="243"/>
    </location>
</feature>
<keyword evidence="3 6" id="KW-1133">Transmembrane helix</keyword>
<proteinExistence type="predicted"/>
<dbReference type="Pfam" id="PF04932">
    <property type="entry name" value="Wzy_C"/>
    <property type="match status" value="1"/>
</dbReference>
<evidence type="ECO:0000256" key="3">
    <source>
        <dbReference type="ARBA" id="ARBA00022989"/>
    </source>
</evidence>